<organism evidence="2 3">
    <name type="scientific">Cyclostephanos tholiformis</name>
    <dbReference type="NCBI Taxonomy" id="382380"/>
    <lineage>
        <taxon>Eukaryota</taxon>
        <taxon>Sar</taxon>
        <taxon>Stramenopiles</taxon>
        <taxon>Ochrophyta</taxon>
        <taxon>Bacillariophyta</taxon>
        <taxon>Coscinodiscophyceae</taxon>
        <taxon>Thalassiosirophycidae</taxon>
        <taxon>Stephanodiscales</taxon>
        <taxon>Stephanodiscaceae</taxon>
        <taxon>Cyclostephanos</taxon>
    </lineage>
</organism>
<reference evidence="2 3" key="1">
    <citation type="submission" date="2024-10" db="EMBL/GenBank/DDBJ databases">
        <title>Updated reference genomes for cyclostephanoid diatoms.</title>
        <authorList>
            <person name="Roberts W.R."/>
            <person name="Alverson A.J."/>
        </authorList>
    </citation>
    <scope>NUCLEOTIDE SEQUENCE [LARGE SCALE GENOMIC DNA]</scope>
    <source>
        <strain evidence="2 3">AJA228-03</strain>
    </source>
</reference>
<feature type="region of interest" description="Disordered" evidence="1">
    <location>
        <begin position="153"/>
        <end position="184"/>
    </location>
</feature>
<evidence type="ECO:0000313" key="2">
    <source>
        <dbReference type="EMBL" id="KAL3808756.1"/>
    </source>
</evidence>
<gene>
    <name evidence="2" type="ORF">ACHAXA_010949</name>
</gene>
<dbReference type="EMBL" id="JALLPB020000473">
    <property type="protein sequence ID" value="KAL3808756.1"/>
    <property type="molecule type" value="Genomic_DNA"/>
</dbReference>
<comment type="caution">
    <text evidence="2">The sequence shown here is derived from an EMBL/GenBank/DDBJ whole genome shotgun (WGS) entry which is preliminary data.</text>
</comment>
<dbReference type="Proteomes" id="UP001530377">
    <property type="component" value="Unassembled WGS sequence"/>
</dbReference>
<keyword evidence="3" id="KW-1185">Reference proteome</keyword>
<dbReference type="AlphaFoldDB" id="A0ABD3RAI4"/>
<accession>A0ABD3RAI4</accession>
<sequence>MDAIPSYIEFDPNSTDAHNNDNYNGGGCDLSSYIMDDDDWTTKCGDYNHAPPQDQDYSHNLWLGGELMDDDVSMMKSGVTRKDLDALRCMVYDMLRNPDLLHISPWHSGAGATSLTASSCAGAAATDVSQSSSSPMGNDVAAPMMDQSTPYICKPCYTPPPPPPRSNKAVQSLTLSDAPRLPFC</sequence>
<proteinExistence type="predicted"/>
<protein>
    <submittedName>
        <fullName evidence="2">Uncharacterized protein</fullName>
    </submittedName>
</protein>
<name>A0ABD3RAI4_9STRA</name>
<evidence type="ECO:0000313" key="3">
    <source>
        <dbReference type="Proteomes" id="UP001530377"/>
    </source>
</evidence>
<evidence type="ECO:0000256" key="1">
    <source>
        <dbReference type="SAM" id="MobiDB-lite"/>
    </source>
</evidence>